<dbReference type="Proteomes" id="UP000077671">
    <property type="component" value="Unassembled WGS sequence"/>
</dbReference>
<reference evidence="3" key="1">
    <citation type="submission" date="2016-04" db="EMBL/GenBank/DDBJ databases">
        <authorList>
            <person name="Nguyen H.D."/>
            <person name="Kesanakurti P."/>
            <person name="Cullis J."/>
            <person name="Levesque C.A."/>
            <person name="Hambleton S."/>
        </authorList>
    </citation>
    <scope>NUCLEOTIDE SEQUENCE</scope>
    <source>
        <strain evidence="3">DAOMC 238032</strain>
    </source>
</reference>
<reference evidence="3" key="2">
    <citation type="journal article" date="2019" name="IMA Fungus">
        <title>Genome sequencing and comparison of five Tilletia species to identify candidate genes for the detection of regulated species infecting wheat.</title>
        <authorList>
            <person name="Nguyen H.D.T."/>
            <person name="Sultana T."/>
            <person name="Kesanakurti P."/>
            <person name="Hambleton S."/>
        </authorList>
    </citation>
    <scope>NUCLEOTIDE SEQUENCE</scope>
    <source>
        <strain evidence="3">DAOMC 238032</strain>
    </source>
</reference>
<sequence length="549" mass="55596">MPRKSHARSGSKAGPSASAPGASPVLPQRSSSIAASPSSTPPAQEEVNTTALPASYHNLTSLTAKAEAIMSDNNSSSNNGGDLHNSNSNSNSNSNATSTAISSSPSSTSTTSPSAPVIRHVRRPSIPEKSVAVLRALSRSPSQDDDHYFHVAGLTAINNGNSNGNGNGHVVEKVPERVTSPALGAGAGAGAGGVKPKGRFPTPLITEKPRKVFHSSIGFLVLGLYLSHADIALIVRGLSYFLGIVVTADVIRLNYAPFERVYENTLGFLMRESEKTKVNGVVFYLVGTVAALRLFPEDVACVGIMTLSWADTAASLFGRMFGSFTPPLPSPPFASRKSLAGFIAAALTGAGIAALFWGTDIASTGERAMGLSWLGNLSSAAGGIDPGATFGTAAVGTGWMGFGRGFMPRPRVAGVGAVLAKAAEAASGAAQSASASSSGTLSSWFFGKASSAASGAASGLASASNLVPSSTPLAAGKVVPSMPLWLLSLSTGLVAAVAESLELGGLDDNLTLPLMSAAGITGVLYAWGRVGEWVLNGSGAGLVESVLGR</sequence>
<dbReference type="PANTHER" id="PTHR31303:SF1">
    <property type="entry name" value="CTP-DEPENDENT DIACYLGLYCEROL KINASE 1"/>
    <property type="match status" value="1"/>
</dbReference>
<dbReference type="Proteomes" id="UP000836402">
    <property type="component" value="Unassembled WGS sequence"/>
</dbReference>
<feature type="compositionally biased region" description="Low complexity" evidence="1">
    <location>
        <begin position="10"/>
        <end position="43"/>
    </location>
</feature>
<evidence type="ECO:0008006" key="6">
    <source>
        <dbReference type="Google" id="ProtNLM"/>
    </source>
</evidence>
<organism evidence="3 4">
    <name type="scientific">Tilletia caries</name>
    <name type="common">wheat bunt fungus</name>
    <dbReference type="NCBI Taxonomy" id="13290"/>
    <lineage>
        <taxon>Eukaryota</taxon>
        <taxon>Fungi</taxon>
        <taxon>Dikarya</taxon>
        <taxon>Basidiomycota</taxon>
        <taxon>Ustilaginomycotina</taxon>
        <taxon>Exobasidiomycetes</taxon>
        <taxon>Tilletiales</taxon>
        <taxon>Tilletiaceae</taxon>
        <taxon>Tilletia</taxon>
    </lineage>
</organism>
<evidence type="ECO:0000313" key="2">
    <source>
        <dbReference type="EMBL" id="CAD6961816.1"/>
    </source>
</evidence>
<gene>
    <name evidence="3" type="ORF">A4X03_0g8654</name>
    <name evidence="2" type="ORF">JKIAZH3_G2184</name>
</gene>
<reference evidence="2" key="3">
    <citation type="submission" date="2020-10" db="EMBL/GenBank/DDBJ databases">
        <authorList>
            <person name="Sedaghatjoo S."/>
        </authorList>
    </citation>
    <scope>NUCLEOTIDE SEQUENCE</scope>
    <source>
        <strain evidence="2">AZH3</strain>
    </source>
</reference>
<feature type="compositionally biased region" description="Low complexity" evidence="1">
    <location>
        <begin position="71"/>
        <end position="114"/>
    </location>
</feature>
<dbReference type="PANTHER" id="PTHR31303">
    <property type="entry name" value="CTP-DEPENDENT DIACYLGLYCEROL KINASE 1"/>
    <property type="match status" value="1"/>
</dbReference>
<dbReference type="EMBL" id="CAJHJG010007008">
    <property type="protein sequence ID" value="CAD6961816.1"/>
    <property type="molecule type" value="Genomic_DNA"/>
</dbReference>
<feature type="region of interest" description="Disordered" evidence="1">
    <location>
        <begin position="71"/>
        <end position="124"/>
    </location>
</feature>
<dbReference type="EMBL" id="LWDD02002756">
    <property type="protein sequence ID" value="KAE8239867.1"/>
    <property type="molecule type" value="Genomic_DNA"/>
</dbReference>
<accession>A0A177T2Z0</accession>
<dbReference type="InterPro" id="IPR037997">
    <property type="entry name" value="Dgk1-like"/>
</dbReference>
<keyword evidence="5" id="KW-1185">Reference proteome</keyword>
<protein>
    <recommendedName>
        <fullName evidence="6">Phosphatidate cytidylyltransferase</fullName>
    </recommendedName>
</protein>
<evidence type="ECO:0000313" key="5">
    <source>
        <dbReference type="Proteomes" id="UP000836402"/>
    </source>
</evidence>
<evidence type="ECO:0000313" key="3">
    <source>
        <dbReference type="EMBL" id="KAE8239867.1"/>
    </source>
</evidence>
<dbReference type="GO" id="GO:0004143">
    <property type="term" value="F:ATP-dependent diacylglycerol kinase activity"/>
    <property type="evidence" value="ECO:0007669"/>
    <property type="project" value="InterPro"/>
</dbReference>
<feature type="region of interest" description="Disordered" evidence="1">
    <location>
        <begin position="1"/>
        <end position="54"/>
    </location>
</feature>
<dbReference type="GO" id="GO:0005789">
    <property type="term" value="C:endoplasmic reticulum membrane"/>
    <property type="evidence" value="ECO:0007669"/>
    <property type="project" value="TreeGrafter"/>
</dbReference>
<dbReference type="GO" id="GO:0006654">
    <property type="term" value="P:phosphatidic acid biosynthetic process"/>
    <property type="evidence" value="ECO:0007669"/>
    <property type="project" value="TreeGrafter"/>
</dbReference>
<comment type="caution">
    <text evidence="3">The sequence shown here is derived from an EMBL/GenBank/DDBJ whole genome shotgun (WGS) entry which is preliminary data.</text>
</comment>
<evidence type="ECO:0000256" key="1">
    <source>
        <dbReference type="SAM" id="MobiDB-lite"/>
    </source>
</evidence>
<dbReference type="AlphaFoldDB" id="A0A177T2Z0"/>
<evidence type="ECO:0000313" key="4">
    <source>
        <dbReference type="Proteomes" id="UP000077671"/>
    </source>
</evidence>
<name>A0A177T2Z0_9BASI</name>
<proteinExistence type="predicted"/>